<dbReference type="SUPFAM" id="SSF56954">
    <property type="entry name" value="Outer membrane efflux proteins (OEP)"/>
    <property type="match status" value="2"/>
</dbReference>
<evidence type="ECO:0000313" key="2">
    <source>
        <dbReference type="EMBL" id="PQO30670.1"/>
    </source>
</evidence>
<evidence type="ECO:0000313" key="3">
    <source>
        <dbReference type="Proteomes" id="UP000240009"/>
    </source>
</evidence>
<dbReference type="RefSeq" id="WP_105354620.1">
    <property type="nucleotide sequence ID" value="NZ_PUIA01000038.1"/>
</dbReference>
<accession>A0A2S8FF08</accession>
<dbReference type="EMBL" id="PUIA01000038">
    <property type="protein sequence ID" value="PQO30670.1"/>
    <property type="molecule type" value="Genomic_DNA"/>
</dbReference>
<dbReference type="OrthoDB" id="235971at2"/>
<evidence type="ECO:0000256" key="1">
    <source>
        <dbReference type="SAM" id="MobiDB-lite"/>
    </source>
</evidence>
<dbReference type="Proteomes" id="UP000240009">
    <property type="component" value="Unassembled WGS sequence"/>
</dbReference>
<dbReference type="PANTHER" id="PTHR30203:SF33">
    <property type="entry name" value="BLR4455 PROTEIN"/>
    <property type="match status" value="1"/>
</dbReference>
<feature type="compositionally biased region" description="Basic and acidic residues" evidence="1">
    <location>
        <begin position="914"/>
        <end position="927"/>
    </location>
</feature>
<evidence type="ECO:0008006" key="4">
    <source>
        <dbReference type="Google" id="ProtNLM"/>
    </source>
</evidence>
<dbReference type="GO" id="GO:0015562">
    <property type="term" value="F:efflux transmembrane transporter activity"/>
    <property type="evidence" value="ECO:0007669"/>
    <property type="project" value="InterPro"/>
</dbReference>
<dbReference type="AlphaFoldDB" id="A0A2S8FF08"/>
<comment type="caution">
    <text evidence="2">The sequence shown here is derived from an EMBL/GenBank/DDBJ whole genome shotgun (WGS) entry which is preliminary data.</text>
</comment>
<dbReference type="InterPro" id="IPR010131">
    <property type="entry name" value="MdtP/NodT-like"/>
</dbReference>
<organism evidence="2 3">
    <name type="scientific">Blastopirellula marina</name>
    <dbReference type="NCBI Taxonomy" id="124"/>
    <lineage>
        <taxon>Bacteria</taxon>
        <taxon>Pseudomonadati</taxon>
        <taxon>Planctomycetota</taxon>
        <taxon>Planctomycetia</taxon>
        <taxon>Pirellulales</taxon>
        <taxon>Pirellulaceae</taxon>
        <taxon>Blastopirellula</taxon>
    </lineage>
</organism>
<proteinExistence type="predicted"/>
<sequence>MRFNSFRNQTNLPPAPVPSCWVALALLMSALFVVGCHSPGFYRVQADDDAYHLVAEKNNDPRWHLSRTSIDPNPQSRMFDPFSPDCPPMPLDDPAANQFMHVVDNKPAYWGWEREGVTDEVANPNWMAYLPLNEEGELVLNVDRAVELARLNSPTYQRELEDLYLSALDVSFERFRFDAQFFGGYEVFYTADGPVRGGGGSSSVLDTSTRNIQMEKLFATGGQLVVGFANSMMWEFSGPNTDSVNSLIDFSLVQPLLRGGGRKVVLENLTQQERNLLAAVRDMERFNQSFYLDIVAGRGLTAGPRPGGGFPSTGPSGSFGVGGYYGLLQRQQTIRNQESNISSLRSSLAQLEALFEAGRIDSFQVELTRQSLFQTQSSLLSNKTQLANSLDQFKIDMGLPPELNIELERDRFFDQFNLIDPAFTPVTNKLNDIQITVGNSILEVLPDPEEIDPNLPLEPELVWDAEVEARLKAVQTLTQQLKVILQLVQEDFFPLVEQDVSRLEEAMPSRIEDLKEITEKLAGYSENVQDETVSGGVLSTRRLEELPPQLRTVLDDLKIRFAQHRTVLDGINAEVGQLIESGPTMQPKQLYGQAKQTVFDPVPDEITTLISDVLGLSLVQARARAETVSLVPVDISSDTALDVARAYRLDWMNAQAAYVDSWRNIQVVANDLMSDLDIVFTGELGNIGDNPVKFNSDNGRLRAGLEWDAPLTRLVERNNYREAQIQYQRTRRAYYQYRDFISQGLRDTIRTLDLNRINFELRRAAVQVAISQVERTQLRLQEPAKPNQNNQQFDSSTARDLLNALDSLLSAQNDFLSVGVNYEVLRRGLDVDMGTIQLDERGVWIDPGPIEGSYWEEKLKEMQFDHEIPELSEESDLSSGVPEEIESSGGLQLEVDGAQPIELPPPSGAALKPTKVEAVDPRLEPPK</sequence>
<gene>
    <name evidence="2" type="ORF">C5Y96_14490</name>
</gene>
<dbReference type="PANTHER" id="PTHR30203">
    <property type="entry name" value="OUTER MEMBRANE CATION EFFLUX PROTEIN"/>
    <property type="match status" value="1"/>
</dbReference>
<feature type="region of interest" description="Disordered" evidence="1">
    <location>
        <begin position="869"/>
        <end position="927"/>
    </location>
</feature>
<reference evidence="2 3" key="1">
    <citation type="submission" date="2018-02" db="EMBL/GenBank/DDBJ databases">
        <title>Comparative genomes isolates from brazilian mangrove.</title>
        <authorList>
            <person name="Araujo J.E."/>
            <person name="Taketani R.G."/>
            <person name="Silva M.C.P."/>
            <person name="Loureco M.V."/>
            <person name="Andreote F.D."/>
        </authorList>
    </citation>
    <scope>NUCLEOTIDE SEQUENCE [LARGE SCALE GENOMIC DNA]</scope>
    <source>
        <strain evidence="2 3">HEX-2 MGV</strain>
    </source>
</reference>
<protein>
    <recommendedName>
        <fullName evidence="4">Outer membrane efflux protein</fullName>
    </recommendedName>
</protein>
<dbReference type="Gene3D" id="1.20.1600.10">
    <property type="entry name" value="Outer membrane efflux proteins (OEP)"/>
    <property type="match status" value="2"/>
</dbReference>
<name>A0A2S8FF08_9BACT</name>